<protein>
    <submittedName>
        <fullName evidence="2">Uncharacterized protein</fullName>
    </submittedName>
</protein>
<sequence length="126" mass="13903">MNAFFSGYLRILGAFHAGVAMYVVPHGNSHAFLIALITGAVVFWRNCDLDENESLRVQFVLAYLVPQGLIALLFLFFAAPSSWEAALSLVLGMHDEAWTRTPGMVYLLASAYGSYRAHVAQQSQSF</sequence>
<keyword evidence="1" id="KW-0812">Transmembrane</keyword>
<dbReference type="AlphaFoldDB" id="A0A2Z3GXB0"/>
<dbReference type="EMBL" id="CP025958">
    <property type="protein sequence ID" value="AWM39119.1"/>
    <property type="molecule type" value="Genomic_DNA"/>
</dbReference>
<feature type="transmembrane region" description="Helical" evidence="1">
    <location>
        <begin position="59"/>
        <end position="79"/>
    </location>
</feature>
<dbReference type="Proteomes" id="UP000245802">
    <property type="component" value="Chromosome"/>
</dbReference>
<reference evidence="2 3" key="1">
    <citation type="submission" date="2018-01" db="EMBL/GenBank/DDBJ databases">
        <title>G. obscuriglobus.</title>
        <authorList>
            <person name="Franke J."/>
            <person name="Blomberg W."/>
            <person name="Selmecki A."/>
        </authorList>
    </citation>
    <scope>NUCLEOTIDE SEQUENCE [LARGE SCALE GENOMIC DNA]</scope>
    <source>
        <strain evidence="2 3">DSM 5831</strain>
    </source>
</reference>
<gene>
    <name evidence="2" type="ORF">C1280_20445</name>
</gene>
<keyword evidence="1" id="KW-0472">Membrane</keyword>
<proteinExistence type="predicted"/>
<name>A0A2Z3GXB0_9BACT</name>
<evidence type="ECO:0000313" key="3">
    <source>
        <dbReference type="Proteomes" id="UP000245802"/>
    </source>
</evidence>
<keyword evidence="3" id="KW-1185">Reference proteome</keyword>
<evidence type="ECO:0000313" key="2">
    <source>
        <dbReference type="EMBL" id="AWM39119.1"/>
    </source>
</evidence>
<keyword evidence="1" id="KW-1133">Transmembrane helix</keyword>
<accession>A0A2Z3GXB0</accession>
<feature type="transmembrane region" description="Helical" evidence="1">
    <location>
        <begin position="30"/>
        <end position="47"/>
    </location>
</feature>
<evidence type="ECO:0000256" key="1">
    <source>
        <dbReference type="SAM" id="Phobius"/>
    </source>
</evidence>
<dbReference type="RefSeq" id="WP_010037019.1">
    <property type="nucleotide sequence ID" value="NZ_CP025958.1"/>
</dbReference>
<organism evidence="2 3">
    <name type="scientific">Gemmata obscuriglobus</name>
    <dbReference type="NCBI Taxonomy" id="114"/>
    <lineage>
        <taxon>Bacteria</taxon>
        <taxon>Pseudomonadati</taxon>
        <taxon>Planctomycetota</taxon>
        <taxon>Planctomycetia</taxon>
        <taxon>Gemmatales</taxon>
        <taxon>Gemmataceae</taxon>
        <taxon>Gemmata</taxon>
    </lineage>
</organism>
<dbReference type="KEGG" id="gog:C1280_20445"/>